<dbReference type="InterPro" id="IPR019831">
    <property type="entry name" value="Mn/Fe_SOD_N"/>
</dbReference>
<dbReference type="InterPro" id="IPR019833">
    <property type="entry name" value="Mn/Fe_SOD_BS"/>
</dbReference>
<dbReference type="InterPro" id="IPR050265">
    <property type="entry name" value="Fe/Mn_Superoxide_Dismutase"/>
</dbReference>
<dbReference type="SUPFAM" id="SSF54719">
    <property type="entry name" value="Fe,Mn superoxide dismutase (SOD), C-terminal domain"/>
    <property type="match status" value="1"/>
</dbReference>
<comment type="catalytic activity">
    <reaction evidence="6 8">
        <text>2 superoxide + 2 H(+) = H2O2 + O2</text>
        <dbReference type="Rhea" id="RHEA:20696"/>
        <dbReference type="ChEBI" id="CHEBI:15378"/>
        <dbReference type="ChEBI" id="CHEBI:15379"/>
        <dbReference type="ChEBI" id="CHEBI:16240"/>
        <dbReference type="ChEBI" id="CHEBI:18421"/>
        <dbReference type="EC" id="1.15.1.1"/>
    </reaction>
</comment>
<evidence type="ECO:0000256" key="4">
    <source>
        <dbReference type="ARBA" id="ARBA00022723"/>
    </source>
</evidence>
<dbReference type="Gene3D" id="3.55.40.20">
    <property type="entry name" value="Iron/manganese superoxide dismutase, C-terminal domain"/>
    <property type="match status" value="1"/>
</dbReference>
<dbReference type="GO" id="GO:0004784">
    <property type="term" value="F:superoxide dismutase activity"/>
    <property type="evidence" value="ECO:0007669"/>
    <property type="project" value="UniProtKB-EC"/>
</dbReference>
<dbReference type="InterPro" id="IPR001189">
    <property type="entry name" value="Mn/Fe_SOD"/>
</dbReference>
<dbReference type="Gene3D" id="1.10.287.990">
    <property type="entry name" value="Fe,Mn superoxide dismutase (SOD) domain"/>
    <property type="match status" value="1"/>
</dbReference>
<dbReference type="GO" id="GO:0046872">
    <property type="term" value="F:metal ion binding"/>
    <property type="evidence" value="ECO:0007669"/>
    <property type="project" value="UniProtKB-KW"/>
</dbReference>
<dbReference type="PIRSF" id="PIRSF000349">
    <property type="entry name" value="SODismutase"/>
    <property type="match status" value="1"/>
</dbReference>
<feature type="binding site" evidence="7">
    <location>
        <position position="174"/>
    </location>
    <ligand>
        <name>Mn(2+)</name>
        <dbReference type="ChEBI" id="CHEBI:29035"/>
    </ligand>
</feature>
<dbReference type="InterPro" id="IPR036314">
    <property type="entry name" value="SOD_C_sf"/>
</dbReference>
<dbReference type="InterPro" id="IPR036324">
    <property type="entry name" value="Mn/Fe_SOD_N_sf"/>
</dbReference>
<dbReference type="SUPFAM" id="SSF46609">
    <property type="entry name" value="Fe,Mn superoxide dismutase (SOD), N-terminal domain"/>
    <property type="match status" value="1"/>
</dbReference>
<comment type="function">
    <text evidence="1">Destroys superoxide anion radicals which are normally produced within the cells and which are toxic to biological systems.</text>
</comment>
<evidence type="ECO:0000313" key="12">
    <source>
        <dbReference type="Proteomes" id="UP000183053"/>
    </source>
</evidence>
<dbReference type="Pfam" id="PF00081">
    <property type="entry name" value="Sod_Fe_N"/>
    <property type="match status" value="1"/>
</dbReference>
<dbReference type="FunFam" id="3.55.40.20:FF:000004">
    <property type="entry name" value="Superoxide dismutase [Fe]"/>
    <property type="match status" value="1"/>
</dbReference>
<dbReference type="PANTHER" id="PTHR11404:SF6">
    <property type="entry name" value="SUPEROXIDE DISMUTASE [MN], MITOCHONDRIAL"/>
    <property type="match status" value="1"/>
</dbReference>
<accession>A0A1H1HUH9</accession>
<feature type="domain" description="Manganese/iron superoxide dismutase C-terminal" evidence="10">
    <location>
        <begin position="102"/>
        <end position="203"/>
    </location>
</feature>
<dbReference type="FunFam" id="1.10.287.990:FF:000001">
    <property type="entry name" value="Superoxide dismutase"/>
    <property type="match status" value="1"/>
</dbReference>
<keyword evidence="4 7" id="KW-0479">Metal-binding</keyword>
<evidence type="ECO:0000256" key="7">
    <source>
        <dbReference type="PIRSR" id="PIRSR000349-1"/>
    </source>
</evidence>
<evidence type="ECO:0000259" key="9">
    <source>
        <dbReference type="Pfam" id="PF00081"/>
    </source>
</evidence>
<evidence type="ECO:0000256" key="5">
    <source>
        <dbReference type="ARBA" id="ARBA00023002"/>
    </source>
</evidence>
<feature type="binding site" evidence="7">
    <location>
        <position position="170"/>
    </location>
    <ligand>
        <name>Mn(2+)</name>
        <dbReference type="ChEBI" id="CHEBI:29035"/>
    </ligand>
</feature>
<dbReference type="PANTHER" id="PTHR11404">
    <property type="entry name" value="SUPEROXIDE DISMUTASE 2"/>
    <property type="match status" value="1"/>
</dbReference>
<dbReference type="STRING" id="47312.SAMN04489765_4576"/>
<evidence type="ECO:0000313" key="11">
    <source>
        <dbReference type="EMBL" id="SDR28736.1"/>
    </source>
</evidence>
<feature type="binding site" evidence="7">
    <location>
        <position position="37"/>
    </location>
    <ligand>
        <name>Mn(2+)</name>
        <dbReference type="ChEBI" id="CHEBI:29035"/>
    </ligand>
</feature>
<dbReference type="EMBL" id="FNLF01000002">
    <property type="protein sequence ID" value="SDR28736.1"/>
    <property type="molecule type" value="Genomic_DNA"/>
</dbReference>
<protein>
    <recommendedName>
        <fullName evidence="3 8">Superoxide dismutase</fullName>
        <ecNumber evidence="3 8">1.15.1.1</ecNumber>
    </recommendedName>
</protein>
<comment type="similarity">
    <text evidence="2 8">Belongs to the iron/manganese superoxide dismutase family.</text>
</comment>
<keyword evidence="12" id="KW-1185">Reference proteome</keyword>
<evidence type="ECO:0000256" key="1">
    <source>
        <dbReference type="ARBA" id="ARBA00002170"/>
    </source>
</evidence>
<feature type="binding site" evidence="7">
    <location>
        <position position="86"/>
    </location>
    <ligand>
        <name>Mn(2+)</name>
        <dbReference type="ChEBI" id="CHEBI:29035"/>
    </ligand>
</feature>
<keyword evidence="5 8" id="KW-0560">Oxidoreductase</keyword>
<dbReference type="PROSITE" id="PS00088">
    <property type="entry name" value="SOD_MN"/>
    <property type="match status" value="1"/>
</dbReference>
<proteinExistence type="inferred from homology"/>
<name>A0A1H1HUH9_9ACTN</name>
<evidence type="ECO:0000256" key="8">
    <source>
        <dbReference type="RuleBase" id="RU000414"/>
    </source>
</evidence>
<evidence type="ECO:0000256" key="3">
    <source>
        <dbReference type="ARBA" id="ARBA00012682"/>
    </source>
</evidence>
<feature type="domain" description="Manganese/iron superoxide dismutase N-terminal" evidence="9">
    <location>
        <begin position="13"/>
        <end position="94"/>
    </location>
</feature>
<evidence type="ECO:0000259" key="10">
    <source>
        <dbReference type="Pfam" id="PF02777"/>
    </source>
</evidence>
<dbReference type="PRINTS" id="PR01703">
    <property type="entry name" value="MNSODISMTASE"/>
</dbReference>
<dbReference type="EC" id="1.15.1.1" evidence="3 8"/>
<comment type="function">
    <text evidence="8">Destroys radicals which are normally produced within the cells and which are toxic to biological systems.</text>
</comment>
<sequence>MASAIEGKDVAVYTLPDLDYDYSALAPHIAGEIMELHHSKHHAAYVAGANQALEQLAEAREDGSIATKAPLLSKNLAFHLGGHTNHSIFWKNLSPNGGDKPVGELATAIDEYFGDFDKFQAHFTAVAMTLQGSGWSVLAWDHIGQRLVIQQLTDQQGNISINLTPLLMLDMWEHAFYLQYKNVKADYVKAWWNVVNWEDVAARYAAAKG</sequence>
<reference evidence="12" key="1">
    <citation type="submission" date="2016-10" db="EMBL/GenBank/DDBJ databases">
        <authorList>
            <person name="Varghese N."/>
            <person name="Submissions S."/>
        </authorList>
    </citation>
    <scope>NUCLEOTIDE SEQUENCE [LARGE SCALE GENOMIC DNA]</scope>
    <source>
        <strain evidence="12">DSM 44142</strain>
    </source>
</reference>
<dbReference type="Pfam" id="PF02777">
    <property type="entry name" value="Sod_Fe_C"/>
    <property type="match status" value="1"/>
</dbReference>
<evidence type="ECO:0000256" key="6">
    <source>
        <dbReference type="ARBA" id="ARBA00049204"/>
    </source>
</evidence>
<dbReference type="Proteomes" id="UP000183053">
    <property type="component" value="Unassembled WGS sequence"/>
</dbReference>
<gene>
    <name evidence="11" type="ORF">SAMN04489765_4576</name>
</gene>
<evidence type="ECO:0000256" key="2">
    <source>
        <dbReference type="ARBA" id="ARBA00008714"/>
    </source>
</evidence>
<dbReference type="InterPro" id="IPR019832">
    <property type="entry name" value="Mn/Fe_SOD_C"/>
</dbReference>
<dbReference type="AlphaFoldDB" id="A0A1H1HUH9"/>
<organism evidence="11 12">
    <name type="scientific">Tsukamurella pulmonis</name>
    <dbReference type="NCBI Taxonomy" id="47312"/>
    <lineage>
        <taxon>Bacteria</taxon>
        <taxon>Bacillati</taxon>
        <taxon>Actinomycetota</taxon>
        <taxon>Actinomycetes</taxon>
        <taxon>Mycobacteriales</taxon>
        <taxon>Tsukamurellaceae</taxon>
        <taxon>Tsukamurella</taxon>
    </lineage>
</organism>